<dbReference type="InterPro" id="IPR050090">
    <property type="entry name" value="Tyrosine_recombinase_XerCD"/>
</dbReference>
<accession>A0A3M3DR30</accession>
<dbReference type="Pfam" id="PF00589">
    <property type="entry name" value="Phage_integrase"/>
    <property type="match status" value="1"/>
</dbReference>
<dbReference type="InterPro" id="IPR002104">
    <property type="entry name" value="Integrase_catalytic"/>
</dbReference>
<dbReference type="AlphaFoldDB" id="A0A3M3DR30"/>
<dbReference type="OrthoDB" id="6819422at2"/>
<gene>
    <name evidence="6" type="ORF">ALQ77_03771</name>
</gene>
<reference evidence="6 7" key="1">
    <citation type="submission" date="2018-08" db="EMBL/GenBank/DDBJ databases">
        <title>Recombination of ecologically and evolutionarily significant loci maintains genetic cohesion in the Pseudomonas syringae species complex.</title>
        <authorList>
            <person name="Dillon M."/>
            <person name="Thakur S."/>
            <person name="Almeida R.N.D."/>
            <person name="Weir B.S."/>
            <person name="Guttman D.S."/>
        </authorList>
    </citation>
    <scope>NUCLEOTIDE SEQUENCE [LARGE SCALE GENOMIC DNA]</scope>
    <source>
        <strain evidence="6 7">NCPPB2445</strain>
    </source>
</reference>
<proteinExistence type="inferred from homology"/>
<evidence type="ECO:0000313" key="7">
    <source>
        <dbReference type="Proteomes" id="UP000270661"/>
    </source>
</evidence>
<evidence type="ECO:0000313" key="6">
    <source>
        <dbReference type="EMBL" id="RMM39775.1"/>
    </source>
</evidence>
<protein>
    <recommendedName>
        <fullName evidence="5">Tyr recombinase domain-containing protein</fullName>
    </recommendedName>
</protein>
<feature type="domain" description="Tyr recombinase" evidence="5">
    <location>
        <begin position="175"/>
        <end position="391"/>
    </location>
</feature>
<dbReference type="RefSeq" id="WP_053191459.1">
    <property type="nucleotide sequence ID" value="NZ_LHVK01000004.1"/>
</dbReference>
<dbReference type="GO" id="GO:0015074">
    <property type="term" value="P:DNA integration"/>
    <property type="evidence" value="ECO:0007669"/>
    <property type="project" value="UniProtKB-KW"/>
</dbReference>
<keyword evidence="7" id="KW-1185">Reference proteome</keyword>
<dbReference type="Proteomes" id="UP000270661">
    <property type="component" value="Unassembled WGS sequence"/>
</dbReference>
<organism evidence="6 7">
    <name type="scientific">Pseudomonas corrugata</name>
    <dbReference type="NCBI Taxonomy" id="47879"/>
    <lineage>
        <taxon>Bacteria</taxon>
        <taxon>Pseudomonadati</taxon>
        <taxon>Pseudomonadota</taxon>
        <taxon>Gammaproteobacteria</taxon>
        <taxon>Pseudomonadales</taxon>
        <taxon>Pseudomonadaceae</taxon>
        <taxon>Pseudomonas</taxon>
    </lineage>
</organism>
<dbReference type="InterPro" id="IPR011010">
    <property type="entry name" value="DNA_brk_join_enz"/>
</dbReference>
<dbReference type="CDD" id="cd00397">
    <property type="entry name" value="DNA_BRE_C"/>
    <property type="match status" value="1"/>
</dbReference>
<dbReference type="PANTHER" id="PTHR30349">
    <property type="entry name" value="PHAGE INTEGRASE-RELATED"/>
    <property type="match status" value="1"/>
</dbReference>
<evidence type="ECO:0000256" key="3">
    <source>
        <dbReference type="ARBA" id="ARBA00023125"/>
    </source>
</evidence>
<comment type="similarity">
    <text evidence="1">Belongs to the 'phage' integrase family.</text>
</comment>
<keyword evidence="4" id="KW-0233">DNA recombination</keyword>
<dbReference type="PROSITE" id="PS51898">
    <property type="entry name" value="TYR_RECOMBINASE"/>
    <property type="match status" value="1"/>
</dbReference>
<dbReference type="PANTHER" id="PTHR30349:SF41">
    <property type="entry name" value="INTEGRASE_RECOMBINASE PROTEIN MJ0367-RELATED"/>
    <property type="match status" value="1"/>
</dbReference>
<dbReference type="GO" id="GO:0006310">
    <property type="term" value="P:DNA recombination"/>
    <property type="evidence" value="ECO:0007669"/>
    <property type="project" value="UniProtKB-KW"/>
</dbReference>
<evidence type="ECO:0000259" key="5">
    <source>
        <dbReference type="PROSITE" id="PS51898"/>
    </source>
</evidence>
<name>A0A3M3DR30_9PSED</name>
<comment type="caution">
    <text evidence="6">The sequence shown here is derived from an EMBL/GenBank/DDBJ whole genome shotgun (WGS) entry which is preliminary data.</text>
</comment>
<dbReference type="InterPro" id="IPR013762">
    <property type="entry name" value="Integrase-like_cat_sf"/>
</dbReference>
<dbReference type="Gene3D" id="1.10.443.10">
    <property type="entry name" value="Intergrase catalytic core"/>
    <property type="match status" value="1"/>
</dbReference>
<keyword evidence="3" id="KW-0238">DNA-binding</keyword>
<evidence type="ECO:0000256" key="1">
    <source>
        <dbReference type="ARBA" id="ARBA00008857"/>
    </source>
</evidence>
<evidence type="ECO:0000256" key="4">
    <source>
        <dbReference type="ARBA" id="ARBA00023172"/>
    </source>
</evidence>
<dbReference type="SUPFAM" id="SSF56349">
    <property type="entry name" value="DNA breaking-rejoining enzymes"/>
    <property type="match status" value="1"/>
</dbReference>
<dbReference type="GO" id="GO:0003677">
    <property type="term" value="F:DNA binding"/>
    <property type="evidence" value="ECO:0007669"/>
    <property type="project" value="UniProtKB-KW"/>
</dbReference>
<dbReference type="EMBL" id="RBOJ01000119">
    <property type="protein sequence ID" value="RMM39775.1"/>
    <property type="molecule type" value="Genomic_DNA"/>
</dbReference>
<evidence type="ECO:0000256" key="2">
    <source>
        <dbReference type="ARBA" id="ARBA00022908"/>
    </source>
</evidence>
<keyword evidence="2" id="KW-0229">DNA integration</keyword>
<sequence>MQLSIRRFQADSGERFSILVDETGMPLYYPALYITASIRGASLSINTINHVLSAIKVVCAWERYYGFSMESRFKRSELLAAHEIHSLRDFMQKPLVETRPKEGKVVPIKGRPKRVGKETQYNRMSVAADYLGFIAERLHPATATSGKEIAAMVARIKANRPKMGEKIEDDRSTARLEDALLDSIEQIIRPGSEANPVSDYGLQMRNALMFTLLRMTGVRRGELLNFKIEDFDFAKGTVKVVRRPDSAGDSRIYQPVAKTRERTIPLIPELMDRIREYVSGYRAKVPGARKHGYLFVTHRSGISQGWPLSNSGFGKFIATLSTLSDETAGLHTHALRHHWNYIFSKRCEEQGRAPEFEGKMRSYLMGWSETSGTAATYNKRHIKEAAGEAAIGLQNKHLGKPSDDHE</sequence>